<sequence length="310" mass="35651">MTAFLCVILLVSVFMNVMQYKAKKERNSNLRYICGKLYGIVSDRTNERLLLVTAEQELRELLIGVNRLLAYIHEINSDSARTKLSMRRMLSNVSHDLKTPLSIVLGYIETIRYNRDLSSEERDVLLSKAQLKTVEVSGLINQFFDLAKLESGDWLIDRRRLHLNEVCRKSMLGFYDIFEGKGIEVSIEIPEAPIFIYADEEALRRILDNLLSNAIRYGYEGGIVGLTLHHDDSYAYIDVWDKGKGIRETDRDRIFERLYTLEDSRNSSTEGSGLGLTITKKLTEQLEGFIDVNSSPYERTVFALRFAKLK</sequence>
<keyword evidence="9" id="KW-0067">ATP-binding</keyword>
<dbReference type="Gene3D" id="3.30.565.10">
    <property type="entry name" value="Histidine kinase-like ATPase, C-terminal domain"/>
    <property type="match status" value="1"/>
</dbReference>
<dbReference type="SUPFAM" id="SSF47384">
    <property type="entry name" value="Homodimeric domain of signal transducing histidine kinase"/>
    <property type="match status" value="1"/>
</dbReference>
<dbReference type="PANTHER" id="PTHR45453">
    <property type="entry name" value="PHOSPHATE REGULON SENSOR PROTEIN PHOR"/>
    <property type="match status" value="1"/>
</dbReference>
<dbReference type="InterPro" id="IPR003661">
    <property type="entry name" value="HisK_dim/P_dom"/>
</dbReference>
<keyword evidence="8 14" id="KW-0418">Kinase</keyword>
<keyword evidence="7" id="KW-0547">Nucleotide-binding</keyword>
<dbReference type="GO" id="GO:0016036">
    <property type="term" value="P:cellular response to phosphate starvation"/>
    <property type="evidence" value="ECO:0007669"/>
    <property type="project" value="TreeGrafter"/>
</dbReference>
<proteinExistence type="predicted"/>
<dbReference type="PRINTS" id="PR00344">
    <property type="entry name" value="BCTRLSENSOR"/>
</dbReference>
<dbReference type="GO" id="GO:0004721">
    <property type="term" value="F:phosphoprotein phosphatase activity"/>
    <property type="evidence" value="ECO:0007669"/>
    <property type="project" value="TreeGrafter"/>
</dbReference>
<comment type="caution">
    <text evidence="14">The sequence shown here is derived from an EMBL/GenBank/DDBJ whole genome shotgun (WGS) entry which is preliminary data.</text>
</comment>
<comment type="catalytic activity">
    <reaction evidence="1">
        <text>ATP + protein L-histidine = ADP + protein N-phospho-L-histidine.</text>
        <dbReference type="EC" id="2.7.13.3"/>
    </reaction>
</comment>
<evidence type="ECO:0000259" key="13">
    <source>
        <dbReference type="PROSITE" id="PS50109"/>
    </source>
</evidence>
<keyword evidence="4" id="KW-0597">Phosphoprotein</keyword>
<dbReference type="GO" id="GO:0005524">
    <property type="term" value="F:ATP binding"/>
    <property type="evidence" value="ECO:0007669"/>
    <property type="project" value="UniProtKB-KW"/>
</dbReference>
<dbReference type="PANTHER" id="PTHR45453:SF1">
    <property type="entry name" value="PHOSPHATE REGULON SENSOR PROTEIN PHOR"/>
    <property type="match status" value="1"/>
</dbReference>
<keyword evidence="10" id="KW-1133">Transmembrane helix</keyword>
<evidence type="ECO:0000313" key="14">
    <source>
        <dbReference type="EMBL" id="GGD59603.1"/>
    </source>
</evidence>
<evidence type="ECO:0000256" key="2">
    <source>
        <dbReference type="ARBA" id="ARBA00004370"/>
    </source>
</evidence>
<dbReference type="PROSITE" id="PS50109">
    <property type="entry name" value="HIS_KIN"/>
    <property type="match status" value="1"/>
</dbReference>
<dbReference type="SUPFAM" id="SSF55874">
    <property type="entry name" value="ATPase domain of HSP90 chaperone/DNA topoisomerase II/histidine kinase"/>
    <property type="match status" value="1"/>
</dbReference>
<evidence type="ECO:0000256" key="3">
    <source>
        <dbReference type="ARBA" id="ARBA00012438"/>
    </source>
</evidence>
<dbReference type="InterPro" id="IPR003594">
    <property type="entry name" value="HATPase_dom"/>
</dbReference>
<keyword evidence="11" id="KW-0902">Two-component regulatory system</keyword>
<dbReference type="InterPro" id="IPR036097">
    <property type="entry name" value="HisK_dim/P_sf"/>
</dbReference>
<evidence type="ECO:0000256" key="10">
    <source>
        <dbReference type="ARBA" id="ARBA00022989"/>
    </source>
</evidence>
<dbReference type="InterPro" id="IPR050351">
    <property type="entry name" value="BphY/WalK/GraS-like"/>
</dbReference>
<evidence type="ECO:0000256" key="6">
    <source>
        <dbReference type="ARBA" id="ARBA00022692"/>
    </source>
</evidence>
<keyword evidence="6" id="KW-0812">Transmembrane</keyword>
<keyword evidence="5" id="KW-0808">Transferase</keyword>
<dbReference type="GO" id="GO:0005886">
    <property type="term" value="C:plasma membrane"/>
    <property type="evidence" value="ECO:0007669"/>
    <property type="project" value="TreeGrafter"/>
</dbReference>
<evidence type="ECO:0000256" key="9">
    <source>
        <dbReference type="ARBA" id="ARBA00022840"/>
    </source>
</evidence>
<dbReference type="InterPro" id="IPR036890">
    <property type="entry name" value="HATPase_C_sf"/>
</dbReference>
<evidence type="ECO:0000256" key="12">
    <source>
        <dbReference type="ARBA" id="ARBA00023136"/>
    </source>
</evidence>
<dbReference type="Gene3D" id="1.10.287.130">
    <property type="match status" value="1"/>
</dbReference>
<dbReference type="CDD" id="cd00082">
    <property type="entry name" value="HisKA"/>
    <property type="match status" value="1"/>
</dbReference>
<dbReference type="InterPro" id="IPR004358">
    <property type="entry name" value="Sig_transdc_His_kin-like_C"/>
</dbReference>
<dbReference type="EMBL" id="BMHP01000001">
    <property type="protein sequence ID" value="GGD59603.1"/>
    <property type="molecule type" value="Genomic_DNA"/>
</dbReference>
<comment type="subcellular location">
    <subcellularLocation>
        <location evidence="2">Membrane</location>
    </subcellularLocation>
</comment>
<accession>A0A917DPW1</accession>
<evidence type="ECO:0000313" key="15">
    <source>
        <dbReference type="Proteomes" id="UP000612456"/>
    </source>
</evidence>
<evidence type="ECO:0000256" key="11">
    <source>
        <dbReference type="ARBA" id="ARBA00023012"/>
    </source>
</evidence>
<protein>
    <recommendedName>
        <fullName evidence="3">histidine kinase</fullName>
        <ecNumber evidence="3">2.7.13.3</ecNumber>
    </recommendedName>
</protein>
<dbReference type="FunFam" id="3.30.565.10:FF:000013">
    <property type="entry name" value="Two-component sensor histidine kinase"/>
    <property type="match status" value="1"/>
</dbReference>
<evidence type="ECO:0000256" key="8">
    <source>
        <dbReference type="ARBA" id="ARBA00022777"/>
    </source>
</evidence>
<keyword evidence="15" id="KW-1185">Reference proteome</keyword>
<name>A0A917DPW1_9BACL</name>
<dbReference type="InterPro" id="IPR005467">
    <property type="entry name" value="His_kinase_dom"/>
</dbReference>
<dbReference type="AlphaFoldDB" id="A0A917DPW1"/>
<dbReference type="Pfam" id="PF02518">
    <property type="entry name" value="HATPase_c"/>
    <property type="match status" value="1"/>
</dbReference>
<dbReference type="Proteomes" id="UP000612456">
    <property type="component" value="Unassembled WGS sequence"/>
</dbReference>
<evidence type="ECO:0000256" key="4">
    <source>
        <dbReference type="ARBA" id="ARBA00022553"/>
    </source>
</evidence>
<dbReference type="GO" id="GO:0000155">
    <property type="term" value="F:phosphorelay sensor kinase activity"/>
    <property type="evidence" value="ECO:0007669"/>
    <property type="project" value="InterPro"/>
</dbReference>
<evidence type="ECO:0000256" key="1">
    <source>
        <dbReference type="ARBA" id="ARBA00000085"/>
    </source>
</evidence>
<reference evidence="14" key="1">
    <citation type="journal article" date="2014" name="Int. J. Syst. Evol. Microbiol.">
        <title>Complete genome sequence of Corynebacterium casei LMG S-19264T (=DSM 44701T), isolated from a smear-ripened cheese.</title>
        <authorList>
            <consortium name="US DOE Joint Genome Institute (JGI-PGF)"/>
            <person name="Walter F."/>
            <person name="Albersmeier A."/>
            <person name="Kalinowski J."/>
            <person name="Ruckert C."/>
        </authorList>
    </citation>
    <scope>NUCLEOTIDE SEQUENCE</scope>
    <source>
        <strain evidence="14">CGMCC 1.15178</strain>
    </source>
</reference>
<dbReference type="SMART" id="SM00387">
    <property type="entry name" value="HATPase_c"/>
    <property type="match status" value="1"/>
</dbReference>
<gene>
    <name evidence="14" type="ORF">GCM10010911_16790</name>
</gene>
<dbReference type="SMART" id="SM00388">
    <property type="entry name" value="HisKA"/>
    <property type="match status" value="1"/>
</dbReference>
<evidence type="ECO:0000256" key="5">
    <source>
        <dbReference type="ARBA" id="ARBA00022679"/>
    </source>
</evidence>
<reference evidence="14" key="2">
    <citation type="submission" date="2020-09" db="EMBL/GenBank/DDBJ databases">
        <authorList>
            <person name="Sun Q."/>
            <person name="Zhou Y."/>
        </authorList>
    </citation>
    <scope>NUCLEOTIDE SEQUENCE</scope>
    <source>
        <strain evidence="14">CGMCC 1.15178</strain>
    </source>
</reference>
<dbReference type="EC" id="2.7.13.3" evidence="3"/>
<evidence type="ECO:0000256" key="7">
    <source>
        <dbReference type="ARBA" id="ARBA00022741"/>
    </source>
</evidence>
<dbReference type="Pfam" id="PF00512">
    <property type="entry name" value="HisKA"/>
    <property type="match status" value="1"/>
</dbReference>
<keyword evidence="12" id="KW-0472">Membrane</keyword>
<organism evidence="14 15">
    <name type="scientific">Paenibacillus nasutitermitis</name>
    <dbReference type="NCBI Taxonomy" id="1652958"/>
    <lineage>
        <taxon>Bacteria</taxon>
        <taxon>Bacillati</taxon>
        <taxon>Bacillota</taxon>
        <taxon>Bacilli</taxon>
        <taxon>Bacillales</taxon>
        <taxon>Paenibacillaceae</taxon>
        <taxon>Paenibacillus</taxon>
    </lineage>
</organism>
<feature type="domain" description="Histidine kinase" evidence="13">
    <location>
        <begin position="92"/>
        <end position="310"/>
    </location>
</feature>